<feature type="domain" description="Major facilitator superfamily (MFS) profile" evidence="4">
    <location>
        <begin position="53"/>
        <end position="650"/>
    </location>
</feature>
<keyword evidence="3" id="KW-0812">Transmembrane</keyword>
<keyword evidence="3" id="KW-0472">Membrane</keyword>
<dbReference type="InterPro" id="IPR050327">
    <property type="entry name" value="Proton-linked_MCT"/>
</dbReference>
<evidence type="ECO:0000256" key="3">
    <source>
        <dbReference type="SAM" id="Phobius"/>
    </source>
</evidence>
<organism evidence="5 6">
    <name type="scientific">Magallana gigas</name>
    <name type="common">Pacific oyster</name>
    <name type="synonym">Crassostrea gigas</name>
    <dbReference type="NCBI Taxonomy" id="29159"/>
    <lineage>
        <taxon>Eukaryota</taxon>
        <taxon>Metazoa</taxon>
        <taxon>Spiralia</taxon>
        <taxon>Lophotrochozoa</taxon>
        <taxon>Mollusca</taxon>
        <taxon>Bivalvia</taxon>
        <taxon>Autobranchia</taxon>
        <taxon>Pteriomorphia</taxon>
        <taxon>Ostreida</taxon>
        <taxon>Ostreoidea</taxon>
        <taxon>Ostreidae</taxon>
        <taxon>Magallana</taxon>
    </lineage>
</organism>
<feature type="transmembrane region" description="Helical" evidence="3">
    <location>
        <begin position="467"/>
        <end position="487"/>
    </location>
</feature>
<evidence type="ECO:0000259" key="4">
    <source>
        <dbReference type="PROSITE" id="PS50850"/>
    </source>
</evidence>
<evidence type="ECO:0000256" key="2">
    <source>
        <dbReference type="SAM" id="MobiDB-lite"/>
    </source>
</evidence>
<dbReference type="OMA" id="HQCINIL"/>
<proteinExistence type="predicted"/>
<feature type="transmembrane region" description="Helical" evidence="3">
    <location>
        <begin position="149"/>
        <end position="170"/>
    </location>
</feature>
<feature type="compositionally biased region" description="Acidic residues" evidence="2">
    <location>
        <begin position="267"/>
        <end position="276"/>
    </location>
</feature>
<keyword evidence="6" id="KW-1185">Reference proteome</keyword>
<dbReference type="InterPro" id="IPR020846">
    <property type="entry name" value="MFS_dom"/>
</dbReference>
<feature type="compositionally biased region" description="Basic residues" evidence="2">
    <location>
        <begin position="372"/>
        <end position="383"/>
    </location>
</feature>
<accession>A0A8W8P6Z7</accession>
<evidence type="ECO:0000256" key="1">
    <source>
        <dbReference type="ARBA" id="ARBA00004141"/>
    </source>
</evidence>
<dbReference type="InterPro" id="IPR036259">
    <property type="entry name" value="MFS_trans_sf"/>
</dbReference>
<feature type="transmembrane region" description="Helical" evidence="3">
    <location>
        <begin position="626"/>
        <end position="645"/>
    </location>
</feature>
<sequence>MLAQEQDQEARTRHESRSSVSSTSSTSSGGSSSSSDSSISMPPAPDGGYGWVIVLSAFLVSFISDGLTLSFGVLFTELLEVFKESKGVTSIIASLFYGIPLLCGPIASATVTKLGCRKAQILGGLITSVGVFASAFVDSIGLICFTFGFVAGFGLSIGYVNSLVVVAYYFEKKRSMATGLAVCGSGIGTFVFAPFLEFLIEEYGWRGSFIILSAVTLNLVVCGALMRPLEFTPMEEWKRNLERFENMSRTISRASLHDRSRHASNSDELDSDSETEDLSRVEQLSHSQVQLPTFIKKSKNIPPEMLMDIRKNGSNLQHILKQYFQSLDAENTELKNTSSPEILPSNKLMVTSDDHVVFADEEGNITGQEVKRRSKKRPSHSITKKNPSPQTIMQYYPLYRKDLFYRRSLNRFTSTPQIRSKSCPELHLEMLDDSSDDEDDDYCYVPRLLRLSRHIKKMFKMMFDLKILKTPSFLLFVMSNFILYFWYDVPYVFLNDIAKEDGIENPAFIISTLGIVNTFGQIIYGFIGDKNIDLTVLYGVSIILSGLAIMVVPWFMSFIPLCILAGLFGFFISANYALSTVILVEIVGIDKLTNSYGLTMMMQGVANIIGPPVGGLLYDMSGSYDHTFLAGGIFMAFSGLLLLFVPMGKCLLSLFTGKKVVSNRAPKEREILMEDPECRKNLTETSV</sequence>
<evidence type="ECO:0000313" key="6">
    <source>
        <dbReference type="Proteomes" id="UP000005408"/>
    </source>
</evidence>
<dbReference type="PANTHER" id="PTHR11360">
    <property type="entry name" value="MONOCARBOXYLATE TRANSPORTER"/>
    <property type="match status" value="1"/>
</dbReference>
<dbReference type="EnsemblMetazoa" id="G972.1">
    <property type="protein sequence ID" value="G972.1:cds"/>
    <property type="gene ID" value="G972"/>
</dbReference>
<dbReference type="InterPro" id="IPR011701">
    <property type="entry name" value="MFS"/>
</dbReference>
<feature type="transmembrane region" description="Helical" evidence="3">
    <location>
        <begin position="177"/>
        <end position="196"/>
    </location>
</feature>
<name>A0A8W8P6Z7_MAGGI</name>
<feature type="transmembrane region" description="Helical" evidence="3">
    <location>
        <begin position="87"/>
        <end position="109"/>
    </location>
</feature>
<comment type="subcellular location">
    <subcellularLocation>
        <location evidence="1">Membrane</location>
        <topology evidence="1">Multi-pass membrane protein</topology>
    </subcellularLocation>
</comment>
<dbReference type="CDD" id="cd17352">
    <property type="entry name" value="MFS_MCT_SLC16"/>
    <property type="match status" value="1"/>
</dbReference>
<feature type="transmembrane region" description="Helical" evidence="3">
    <location>
        <begin position="596"/>
        <end position="614"/>
    </location>
</feature>
<feature type="transmembrane region" description="Helical" evidence="3">
    <location>
        <begin position="208"/>
        <end position="229"/>
    </location>
</feature>
<feature type="transmembrane region" description="Helical" evidence="3">
    <location>
        <begin position="49"/>
        <end position="75"/>
    </location>
</feature>
<dbReference type="PROSITE" id="PS50850">
    <property type="entry name" value="MFS"/>
    <property type="match status" value="1"/>
</dbReference>
<feature type="compositionally biased region" description="Basic and acidic residues" evidence="2">
    <location>
        <begin position="8"/>
        <end position="17"/>
    </location>
</feature>
<feature type="transmembrane region" description="Helical" evidence="3">
    <location>
        <begin position="507"/>
        <end position="527"/>
    </location>
</feature>
<dbReference type="Pfam" id="PF07690">
    <property type="entry name" value="MFS_1"/>
    <property type="match status" value="2"/>
</dbReference>
<feature type="transmembrane region" description="Helical" evidence="3">
    <location>
        <begin position="121"/>
        <end position="143"/>
    </location>
</feature>
<dbReference type="PANTHER" id="PTHR11360:SF260">
    <property type="entry name" value="MFS DOMAIN-CONTAINING PROTEIN"/>
    <property type="match status" value="1"/>
</dbReference>
<reference evidence="5" key="1">
    <citation type="submission" date="2022-08" db="UniProtKB">
        <authorList>
            <consortium name="EnsemblMetazoa"/>
        </authorList>
    </citation>
    <scope>IDENTIFICATION</scope>
    <source>
        <strain evidence="5">05x7-T-G4-1.051#20</strain>
    </source>
</reference>
<feature type="region of interest" description="Disordered" evidence="2">
    <location>
        <begin position="1"/>
        <end position="41"/>
    </location>
</feature>
<dbReference type="GO" id="GO:0008028">
    <property type="term" value="F:monocarboxylic acid transmembrane transporter activity"/>
    <property type="evidence" value="ECO:0007669"/>
    <property type="project" value="TreeGrafter"/>
</dbReference>
<dbReference type="Gene3D" id="1.20.1250.20">
    <property type="entry name" value="MFS general substrate transporter like domains"/>
    <property type="match status" value="2"/>
</dbReference>
<keyword evidence="3" id="KW-1133">Transmembrane helix</keyword>
<dbReference type="AlphaFoldDB" id="A0A8W8P6Z7"/>
<feature type="compositionally biased region" description="Low complexity" evidence="2">
    <location>
        <begin position="18"/>
        <end position="40"/>
    </location>
</feature>
<feature type="region of interest" description="Disordered" evidence="2">
    <location>
        <begin position="255"/>
        <end position="285"/>
    </location>
</feature>
<protein>
    <recommendedName>
        <fullName evidence="4">Major facilitator superfamily (MFS) profile domain-containing protein</fullName>
    </recommendedName>
</protein>
<feature type="transmembrane region" description="Helical" evidence="3">
    <location>
        <begin position="534"/>
        <end position="552"/>
    </location>
</feature>
<feature type="transmembrane region" description="Helical" evidence="3">
    <location>
        <begin position="558"/>
        <end position="584"/>
    </location>
</feature>
<dbReference type="SUPFAM" id="SSF103473">
    <property type="entry name" value="MFS general substrate transporter"/>
    <property type="match status" value="1"/>
</dbReference>
<dbReference type="OrthoDB" id="410267at2759"/>
<feature type="region of interest" description="Disordered" evidence="2">
    <location>
        <begin position="364"/>
        <end position="389"/>
    </location>
</feature>
<evidence type="ECO:0000313" key="5">
    <source>
        <dbReference type="EnsemblMetazoa" id="G972.1:cds"/>
    </source>
</evidence>
<dbReference type="Proteomes" id="UP000005408">
    <property type="component" value="Unassembled WGS sequence"/>
</dbReference>
<dbReference type="GO" id="GO:0016020">
    <property type="term" value="C:membrane"/>
    <property type="evidence" value="ECO:0007669"/>
    <property type="project" value="UniProtKB-SubCell"/>
</dbReference>